<dbReference type="InterPro" id="IPR051011">
    <property type="entry name" value="Metal_resp_trans_reg"/>
</dbReference>
<evidence type="ECO:0000256" key="2">
    <source>
        <dbReference type="ARBA" id="ARBA00023125"/>
    </source>
</evidence>
<dbReference type="InterPro" id="IPR036390">
    <property type="entry name" value="WH_DNA-bd_sf"/>
</dbReference>
<dbReference type="PRINTS" id="PR00778">
    <property type="entry name" value="HTHARSR"/>
</dbReference>
<keyword evidence="2" id="KW-0238">DNA-binding</keyword>
<name>A0AA44F756_AGRTU</name>
<sequence length="101" mass="11287">MKYPLETKEIREAAALLASLGNYKRLTILYLLTTRELAVGALAVEVELSQSALSQHLARLRNQGLVVTRREAQTVYYSCTHPSVLNILTTLQGLSSRDRQT</sequence>
<comment type="caution">
    <text evidence="5">The sequence shown here is derived from an EMBL/GenBank/DDBJ whole genome shotgun (WGS) entry which is preliminary data.</text>
</comment>
<organism evidence="5 6">
    <name type="scientific">Agrobacterium tumefaciens</name>
    <dbReference type="NCBI Taxonomy" id="358"/>
    <lineage>
        <taxon>Bacteria</taxon>
        <taxon>Pseudomonadati</taxon>
        <taxon>Pseudomonadota</taxon>
        <taxon>Alphaproteobacteria</taxon>
        <taxon>Hyphomicrobiales</taxon>
        <taxon>Rhizobiaceae</taxon>
        <taxon>Rhizobium/Agrobacterium group</taxon>
        <taxon>Agrobacterium</taxon>
        <taxon>Agrobacterium tumefaciens complex</taxon>
    </lineage>
</organism>
<dbReference type="Gene3D" id="1.10.10.10">
    <property type="entry name" value="Winged helix-like DNA-binding domain superfamily/Winged helix DNA-binding domain"/>
    <property type="match status" value="1"/>
</dbReference>
<dbReference type="PANTHER" id="PTHR43132:SF2">
    <property type="entry name" value="ARSENICAL RESISTANCE OPERON REPRESSOR ARSR-RELATED"/>
    <property type="match status" value="1"/>
</dbReference>
<dbReference type="AlphaFoldDB" id="A0AA44F756"/>
<dbReference type="GO" id="GO:0003700">
    <property type="term" value="F:DNA-binding transcription factor activity"/>
    <property type="evidence" value="ECO:0007669"/>
    <property type="project" value="InterPro"/>
</dbReference>
<evidence type="ECO:0000256" key="1">
    <source>
        <dbReference type="ARBA" id="ARBA00023015"/>
    </source>
</evidence>
<dbReference type="Proteomes" id="UP000702952">
    <property type="component" value="Unassembled WGS sequence"/>
</dbReference>
<reference evidence="5" key="1">
    <citation type="journal article" date="2020" name="Science">
        <title>Unexpected conservation and global transmission of agrobacterial virulence plasmids.</title>
        <authorList>
            <person name="Weisberg A.J."/>
            <person name="Davis E.W. 2nd"/>
            <person name="Tabima J."/>
            <person name="Belcher M.S."/>
            <person name="Miller M."/>
            <person name="Kuo C.H."/>
            <person name="Loper J.E."/>
            <person name="Grunwald N.J."/>
            <person name="Putnam M.L."/>
            <person name="Chang J.H."/>
        </authorList>
    </citation>
    <scope>NUCLEOTIDE SEQUENCE</scope>
    <source>
        <strain evidence="5">17-1853-1a</strain>
    </source>
</reference>
<keyword evidence="1" id="KW-0805">Transcription regulation</keyword>
<feature type="domain" description="HTH arsR-type" evidence="4">
    <location>
        <begin position="5"/>
        <end position="99"/>
    </location>
</feature>
<evidence type="ECO:0000313" key="5">
    <source>
        <dbReference type="EMBL" id="NTC29804.1"/>
    </source>
</evidence>
<dbReference type="InterPro" id="IPR001845">
    <property type="entry name" value="HTH_ArsR_DNA-bd_dom"/>
</dbReference>
<dbReference type="PROSITE" id="PS50987">
    <property type="entry name" value="HTH_ARSR_2"/>
    <property type="match status" value="1"/>
</dbReference>
<evidence type="ECO:0000256" key="3">
    <source>
        <dbReference type="ARBA" id="ARBA00023163"/>
    </source>
</evidence>
<protein>
    <submittedName>
        <fullName evidence="5">Helix-turn-helix transcriptional regulator</fullName>
    </submittedName>
</protein>
<keyword evidence="3" id="KW-0804">Transcription</keyword>
<dbReference type="RefSeq" id="WP_174019059.1">
    <property type="nucleotide sequence ID" value="NZ_JAAMAW010000021.1"/>
</dbReference>
<dbReference type="InterPro" id="IPR011991">
    <property type="entry name" value="ArsR-like_HTH"/>
</dbReference>
<accession>A0AA44F756</accession>
<gene>
    <name evidence="5" type="ORF">G6M46_16860</name>
</gene>
<dbReference type="GO" id="GO:0003677">
    <property type="term" value="F:DNA binding"/>
    <property type="evidence" value="ECO:0007669"/>
    <property type="project" value="UniProtKB-KW"/>
</dbReference>
<dbReference type="CDD" id="cd00090">
    <property type="entry name" value="HTH_ARSR"/>
    <property type="match status" value="1"/>
</dbReference>
<dbReference type="NCBIfam" id="NF033788">
    <property type="entry name" value="HTH_metalloreg"/>
    <property type="match status" value="1"/>
</dbReference>
<dbReference type="EMBL" id="JAAMAY010000027">
    <property type="protein sequence ID" value="NTC29804.1"/>
    <property type="molecule type" value="Genomic_DNA"/>
</dbReference>
<dbReference type="PANTHER" id="PTHR43132">
    <property type="entry name" value="ARSENICAL RESISTANCE OPERON REPRESSOR ARSR-RELATED"/>
    <property type="match status" value="1"/>
</dbReference>
<evidence type="ECO:0000313" key="6">
    <source>
        <dbReference type="Proteomes" id="UP000702952"/>
    </source>
</evidence>
<evidence type="ECO:0000259" key="4">
    <source>
        <dbReference type="PROSITE" id="PS50987"/>
    </source>
</evidence>
<proteinExistence type="predicted"/>
<dbReference type="SMART" id="SM00418">
    <property type="entry name" value="HTH_ARSR"/>
    <property type="match status" value="1"/>
</dbReference>
<dbReference type="Pfam" id="PF01022">
    <property type="entry name" value="HTH_5"/>
    <property type="match status" value="1"/>
</dbReference>
<dbReference type="InterPro" id="IPR036388">
    <property type="entry name" value="WH-like_DNA-bd_sf"/>
</dbReference>
<dbReference type="SUPFAM" id="SSF46785">
    <property type="entry name" value="Winged helix' DNA-binding domain"/>
    <property type="match status" value="1"/>
</dbReference>